<dbReference type="PROSITE" id="PS51257">
    <property type="entry name" value="PROKAR_LIPOPROTEIN"/>
    <property type="match status" value="1"/>
</dbReference>
<dbReference type="Pfam" id="PF03724">
    <property type="entry name" value="META"/>
    <property type="match status" value="1"/>
</dbReference>
<reference evidence="3" key="1">
    <citation type="submission" date="2024-06" db="EMBL/GenBank/DDBJ databases">
        <title>A Novel Isolate, Dehalogenimonas sp. Strain 4OHTPN, Dechlorinates Aromatic 4 Hydroxy chlorothalonil by a Novel Reductive Dehalogenase.</title>
        <authorList>
            <person name="Liu G."/>
        </authorList>
    </citation>
    <scope>NUCLEOTIDE SEQUENCE</scope>
    <source>
        <strain evidence="3">4OHTPN</strain>
    </source>
</reference>
<dbReference type="AlphaFoldDB" id="A0AAU8G8D2"/>
<feature type="signal peptide" evidence="1">
    <location>
        <begin position="1"/>
        <end position="23"/>
    </location>
</feature>
<gene>
    <name evidence="3" type="ORF">ABV300_05350</name>
</gene>
<feature type="chain" id="PRO_5043806711" evidence="1">
    <location>
        <begin position="24"/>
        <end position="146"/>
    </location>
</feature>
<accession>A0AAU8G8D2</accession>
<protein>
    <submittedName>
        <fullName evidence="3">META domain-containing protein</fullName>
    </submittedName>
</protein>
<proteinExistence type="predicted"/>
<dbReference type="EMBL" id="CP159307">
    <property type="protein sequence ID" value="XCH32600.1"/>
    <property type="molecule type" value="Genomic_DNA"/>
</dbReference>
<evidence type="ECO:0000256" key="1">
    <source>
        <dbReference type="SAM" id="SignalP"/>
    </source>
</evidence>
<feature type="domain" description="DUF306" evidence="2">
    <location>
        <begin position="35"/>
        <end position="144"/>
    </location>
</feature>
<evidence type="ECO:0000259" key="2">
    <source>
        <dbReference type="Pfam" id="PF03724"/>
    </source>
</evidence>
<organism evidence="3">
    <name type="scientific">Dehalogenimonas sp. 4OHTPN</name>
    <dbReference type="NCBI Taxonomy" id="3166643"/>
    <lineage>
        <taxon>Bacteria</taxon>
        <taxon>Bacillati</taxon>
        <taxon>Chloroflexota</taxon>
        <taxon>Dehalococcoidia</taxon>
        <taxon>Dehalococcoidales</taxon>
        <taxon>Dehalococcoidaceae</taxon>
        <taxon>Dehalogenimonas</taxon>
    </lineage>
</organism>
<sequence length="146" mass="15441">MKKNAVIPAAGLLLINLLVSASACTDRYPPGAEVPLERTLWVLEEFGDPGKINSPISGTRITIRFDPDGNRVGGSGGCNTYGGGYVLSGQHGLDVKEIIQTEIACGGGINAQEAAYFNILLAVTSFDLEHRRLTLSGPQGILVFEP</sequence>
<dbReference type="RefSeq" id="WP_353713873.1">
    <property type="nucleotide sequence ID" value="NZ_CP159307.1"/>
</dbReference>
<name>A0AAU8G8D2_9CHLR</name>
<dbReference type="PANTHER" id="PTHR35535">
    <property type="entry name" value="HEAT SHOCK PROTEIN HSLJ"/>
    <property type="match status" value="1"/>
</dbReference>
<dbReference type="PANTHER" id="PTHR35535:SF2">
    <property type="entry name" value="DUF306 DOMAIN-CONTAINING PROTEIN"/>
    <property type="match status" value="1"/>
</dbReference>
<evidence type="ECO:0000313" key="3">
    <source>
        <dbReference type="EMBL" id="XCH32600.1"/>
    </source>
</evidence>
<dbReference type="Gene3D" id="2.40.128.270">
    <property type="match status" value="1"/>
</dbReference>
<dbReference type="InterPro" id="IPR005184">
    <property type="entry name" value="DUF306_Meta_HslJ"/>
</dbReference>
<dbReference type="InterPro" id="IPR038670">
    <property type="entry name" value="HslJ-like_sf"/>
</dbReference>
<keyword evidence="1" id="KW-0732">Signal</keyword>
<dbReference type="InterPro" id="IPR053147">
    <property type="entry name" value="Hsp_HslJ-like"/>
</dbReference>